<dbReference type="HAMAP" id="MF_00083">
    <property type="entry name" value="Pept_tRNA_hydro_bact"/>
    <property type="match status" value="1"/>
</dbReference>
<evidence type="ECO:0000256" key="2">
    <source>
        <dbReference type="ARBA" id="ARBA00022555"/>
    </source>
</evidence>
<organism evidence="10 11">
    <name type="scientific">Agaribacillus aureus</name>
    <dbReference type="NCBI Taxonomy" id="3051825"/>
    <lineage>
        <taxon>Bacteria</taxon>
        <taxon>Pseudomonadati</taxon>
        <taxon>Bacteroidota</taxon>
        <taxon>Cytophagia</taxon>
        <taxon>Cytophagales</taxon>
        <taxon>Splendidivirgaceae</taxon>
        <taxon>Agaribacillus</taxon>
    </lineage>
</organism>
<dbReference type="EC" id="3.1.1.29" evidence="1 7"/>
<keyword evidence="4 7" id="KW-0694">RNA-binding</keyword>
<keyword evidence="3 7" id="KW-0378">Hydrolase</keyword>
<dbReference type="InterPro" id="IPR001328">
    <property type="entry name" value="Pept_tRNA_hydro"/>
</dbReference>
<evidence type="ECO:0000256" key="3">
    <source>
        <dbReference type="ARBA" id="ARBA00022801"/>
    </source>
</evidence>
<comment type="subcellular location">
    <subcellularLocation>
        <location evidence="7">Cytoplasm</location>
    </subcellularLocation>
</comment>
<evidence type="ECO:0000313" key="11">
    <source>
        <dbReference type="Proteomes" id="UP001172083"/>
    </source>
</evidence>
<comment type="similarity">
    <text evidence="5 7 9">Belongs to the PTH family.</text>
</comment>
<dbReference type="PROSITE" id="PS01195">
    <property type="entry name" value="PEPT_TRNA_HYDROL_1"/>
    <property type="match status" value="1"/>
</dbReference>
<evidence type="ECO:0000256" key="4">
    <source>
        <dbReference type="ARBA" id="ARBA00022884"/>
    </source>
</evidence>
<dbReference type="Gene3D" id="3.40.50.1470">
    <property type="entry name" value="Peptidyl-tRNA hydrolase"/>
    <property type="match status" value="1"/>
</dbReference>
<feature type="binding site" evidence="7">
    <location>
        <position position="15"/>
    </location>
    <ligand>
        <name>tRNA</name>
        <dbReference type="ChEBI" id="CHEBI:17843"/>
    </ligand>
</feature>
<comment type="subunit">
    <text evidence="7">Monomer.</text>
</comment>
<proteinExistence type="inferred from homology"/>
<comment type="function">
    <text evidence="7">Catalyzes the release of premature peptidyl moieties from peptidyl-tRNA molecules trapped in stalled 50S ribosomal subunits, and thus maintains levels of free tRNAs and 50S ribosomes.</text>
</comment>
<dbReference type="InterPro" id="IPR036416">
    <property type="entry name" value="Pept_tRNA_hydro_sf"/>
</dbReference>
<comment type="caution">
    <text evidence="10">The sequence shown here is derived from an EMBL/GenBank/DDBJ whole genome shotgun (WGS) entry which is preliminary data.</text>
</comment>
<evidence type="ECO:0000256" key="1">
    <source>
        <dbReference type="ARBA" id="ARBA00013260"/>
    </source>
</evidence>
<dbReference type="Pfam" id="PF01195">
    <property type="entry name" value="Pept_tRNA_hydro"/>
    <property type="match status" value="1"/>
</dbReference>
<comment type="function">
    <text evidence="7">Hydrolyzes ribosome-free peptidyl-tRNAs (with 1 or more amino acids incorporated), which drop off the ribosome during protein synthesis, or as a result of ribosome stalling.</text>
</comment>
<dbReference type="RefSeq" id="WP_346756819.1">
    <property type="nucleotide sequence ID" value="NZ_JAUJEB010000001.1"/>
</dbReference>
<dbReference type="NCBIfam" id="TIGR00447">
    <property type="entry name" value="pth"/>
    <property type="match status" value="1"/>
</dbReference>
<keyword evidence="2 7" id="KW-0820">tRNA-binding</keyword>
<evidence type="ECO:0000256" key="6">
    <source>
        <dbReference type="ARBA" id="ARBA00050038"/>
    </source>
</evidence>
<keyword evidence="7" id="KW-0963">Cytoplasm</keyword>
<dbReference type="SUPFAM" id="SSF53178">
    <property type="entry name" value="Peptidyl-tRNA hydrolase-like"/>
    <property type="match status" value="1"/>
</dbReference>
<feature type="binding site" evidence="7">
    <location>
        <position position="66"/>
    </location>
    <ligand>
        <name>tRNA</name>
        <dbReference type="ChEBI" id="CHEBI:17843"/>
    </ligand>
</feature>
<feature type="binding site" evidence="7">
    <location>
        <position position="112"/>
    </location>
    <ligand>
        <name>tRNA</name>
        <dbReference type="ChEBI" id="CHEBI:17843"/>
    </ligand>
</feature>
<evidence type="ECO:0000256" key="5">
    <source>
        <dbReference type="ARBA" id="ARBA00038063"/>
    </source>
</evidence>
<dbReference type="CDD" id="cd00462">
    <property type="entry name" value="PTH"/>
    <property type="match status" value="1"/>
</dbReference>
<dbReference type="PANTHER" id="PTHR17224:SF1">
    <property type="entry name" value="PEPTIDYL-TRNA HYDROLASE"/>
    <property type="match status" value="1"/>
</dbReference>
<accession>A0ABT8L2L7</accession>
<feature type="active site" description="Proton acceptor" evidence="7">
    <location>
        <position position="20"/>
    </location>
</feature>
<dbReference type="EMBL" id="JAUJEB010000001">
    <property type="protein sequence ID" value="MDN5211486.1"/>
    <property type="molecule type" value="Genomic_DNA"/>
</dbReference>
<dbReference type="PANTHER" id="PTHR17224">
    <property type="entry name" value="PEPTIDYL-TRNA HYDROLASE"/>
    <property type="match status" value="1"/>
</dbReference>
<evidence type="ECO:0000256" key="7">
    <source>
        <dbReference type="HAMAP-Rule" id="MF_00083"/>
    </source>
</evidence>
<feature type="site" description="Discriminates between blocked and unblocked aminoacyl-tRNA" evidence="7">
    <location>
        <position position="10"/>
    </location>
</feature>
<protein>
    <recommendedName>
        <fullName evidence="6 7">Peptidyl-tRNA hydrolase</fullName>
        <shortName evidence="7">Pth</shortName>
        <ecNumber evidence="1 7">3.1.1.29</ecNumber>
    </recommendedName>
</protein>
<dbReference type="PROSITE" id="PS01196">
    <property type="entry name" value="PEPT_TRNA_HYDROL_2"/>
    <property type="match status" value="1"/>
</dbReference>
<keyword evidence="11" id="KW-1185">Reference proteome</keyword>
<comment type="catalytic activity">
    <reaction evidence="7 8">
        <text>an N-acyl-L-alpha-aminoacyl-tRNA + H2O = an N-acyl-L-amino acid + a tRNA + H(+)</text>
        <dbReference type="Rhea" id="RHEA:54448"/>
        <dbReference type="Rhea" id="RHEA-COMP:10123"/>
        <dbReference type="Rhea" id="RHEA-COMP:13883"/>
        <dbReference type="ChEBI" id="CHEBI:15377"/>
        <dbReference type="ChEBI" id="CHEBI:15378"/>
        <dbReference type="ChEBI" id="CHEBI:59874"/>
        <dbReference type="ChEBI" id="CHEBI:78442"/>
        <dbReference type="ChEBI" id="CHEBI:138191"/>
        <dbReference type="EC" id="3.1.1.29"/>
    </reaction>
</comment>
<evidence type="ECO:0000256" key="9">
    <source>
        <dbReference type="RuleBase" id="RU004320"/>
    </source>
</evidence>
<reference evidence="10" key="1">
    <citation type="submission" date="2023-06" db="EMBL/GenBank/DDBJ databases">
        <title>Genomic of Agaribacillus aureum.</title>
        <authorList>
            <person name="Wang G."/>
        </authorList>
    </citation>
    <scope>NUCLEOTIDE SEQUENCE</scope>
    <source>
        <strain evidence="10">BMA12</strain>
    </source>
</reference>
<evidence type="ECO:0000256" key="8">
    <source>
        <dbReference type="RuleBase" id="RU000673"/>
    </source>
</evidence>
<dbReference type="Proteomes" id="UP001172083">
    <property type="component" value="Unassembled WGS sequence"/>
</dbReference>
<evidence type="ECO:0000313" key="10">
    <source>
        <dbReference type="EMBL" id="MDN5211486.1"/>
    </source>
</evidence>
<feature type="site" description="Stabilizes the basic form of H active site to accept a proton" evidence="7">
    <location>
        <position position="91"/>
    </location>
</feature>
<name>A0ABT8L2L7_9BACT</name>
<dbReference type="GO" id="GO:0004045">
    <property type="term" value="F:peptidyl-tRNA hydrolase activity"/>
    <property type="evidence" value="ECO:0007669"/>
    <property type="project" value="UniProtKB-EC"/>
</dbReference>
<feature type="binding site" evidence="7">
    <location>
        <position position="64"/>
    </location>
    <ligand>
        <name>tRNA</name>
        <dbReference type="ChEBI" id="CHEBI:17843"/>
    </ligand>
</feature>
<dbReference type="InterPro" id="IPR018171">
    <property type="entry name" value="Pept_tRNA_hydro_CS"/>
</dbReference>
<sequence length="186" mass="20785">MKYLIAGLGNIGPEYELTRHNIGFLVLDFLAGKFDADFKSDRLAFKCEVKHKGRSFHLIKPTTYMNLSGKAVNYWMKQLKIPKENILVITDDVSLPFARLRMRAKGSSAGHNGLKDIEAATGGNNFARLKFGIGNDYPQGRQVDYVLSNFSKGEFAELETHIERAAEMILSFGTIGIGRTMSQFNS</sequence>
<gene>
    <name evidence="7 10" type="primary">pth</name>
    <name evidence="10" type="ORF">QQ020_05475</name>
</gene>